<accession>A0ABZ2U5T1</accession>
<name>A0ABZ2U5T1_9ACTN</name>
<protein>
    <recommendedName>
        <fullName evidence="3">Ig-like domain-containing protein</fullName>
    </recommendedName>
</protein>
<reference evidence="1 2" key="1">
    <citation type="journal article" date="2023" name="Virus Evol.">
        <title>Computational host range prediction-The good, the bad, and the ugly.</title>
        <authorList>
            <person name="Howell A.A."/>
            <person name="Versoza C.J."/>
            <person name="Pfeifer S.P."/>
        </authorList>
    </citation>
    <scope>NUCLEOTIDE SEQUENCE [LARGE SCALE GENOMIC DNA]</scope>
    <source>
        <strain evidence="1 2">1610/1b</strain>
    </source>
</reference>
<dbReference type="EMBL" id="CP136137">
    <property type="protein sequence ID" value="WYY08995.1"/>
    <property type="molecule type" value="Genomic_DNA"/>
</dbReference>
<gene>
    <name evidence="1" type="ORF">RVF87_08050</name>
</gene>
<sequence>MRASRLARASATAIVLIAAALIAVTLPGNVGPVDAAPRSDAFDLSRYRPVNPDTYRSLSYANRGRHFFVSGTVRCQIGPQPNAAACRVKPRTASPGVIGVALPSESQGPYWVRRGSSYQLGPVSPFRTPTLKAGTRVTVANITCAAPKTGVVICRNWNRGFKVSRSAHTFRYPHGDRAHDRNPRVRR</sequence>
<organism evidence="1 2">
    <name type="scientific">Gordonia hydrophobica</name>
    <dbReference type="NCBI Taxonomy" id="40516"/>
    <lineage>
        <taxon>Bacteria</taxon>
        <taxon>Bacillati</taxon>
        <taxon>Actinomycetota</taxon>
        <taxon>Actinomycetes</taxon>
        <taxon>Mycobacteriales</taxon>
        <taxon>Gordoniaceae</taxon>
        <taxon>Gordonia</taxon>
    </lineage>
</organism>
<dbReference type="RefSeq" id="WP_066170108.1">
    <property type="nucleotide sequence ID" value="NZ_CP136137.1"/>
</dbReference>
<dbReference type="Proteomes" id="UP001479933">
    <property type="component" value="Chromosome"/>
</dbReference>
<evidence type="ECO:0008006" key="3">
    <source>
        <dbReference type="Google" id="ProtNLM"/>
    </source>
</evidence>
<evidence type="ECO:0000313" key="1">
    <source>
        <dbReference type="EMBL" id="WYY08995.1"/>
    </source>
</evidence>
<proteinExistence type="predicted"/>
<keyword evidence="2" id="KW-1185">Reference proteome</keyword>
<evidence type="ECO:0000313" key="2">
    <source>
        <dbReference type="Proteomes" id="UP001479933"/>
    </source>
</evidence>